<keyword evidence="11" id="KW-1185">Reference proteome</keyword>
<dbReference type="EMBL" id="MU825879">
    <property type="protein sequence ID" value="KAJ7385863.1"/>
    <property type="molecule type" value="Genomic_DNA"/>
</dbReference>
<evidence type="ECO:0000256" key="4">
    <source>
        <dbReference type="ARBA" id="ARBA00023180"/>
    </source>
</evidence>
<dbReference type="Gene3D" id="2.120.10.30">
    <property type="entry name" value="TolB, C-terminal domain"/>
    <property type="match status" value="1"/>
</dbReference>
<dbReference type="Proteomes" id="UP001163046">
    <property type="component" value="Unassembled WGS sequence"/>
</dbReference>
<keyword evidence="9" id="KW-1133">Transmembrane helix</keyword>
<feature type="transmembrane region" description="Helical" evidence="9">
    <location>
        <begin position="7"/>
        <end position="30"/>
    </location>
</feature>
<proteinExistence type="inferred from homology"/>
<evidence type="ECO:0000256" key="2">
    <source>
        <dbReference type="ARBA" id="ARBA00022801"/>
    </source>
</evidence>
<dbReference type="InterPro" id="IPR051288">
    <property type="entry name" value="Serum_paraoxonase/arylesterase"/>
</dbReference>
<dbReference type="Pfam" id="PF01731">
    <property type="entry name" value="Arylesterase"/>
    <property type="match status" value="1"/>
</dbReference>
<comment type="catalytic activity">
    <reaction evidence="8">
        <text>a phenyl acetate + H2O = a phenol + acetate + H(+)</text>
        <dbReference type="Rhea" id="RHEA:17309"/>
        <dbReference type="ChEBI" id="CHEBI:15377"/>
        <dbReference type="ChEBI" id="CHEBI:15378"/>
        <dbReference type="ChEBI" id="CHEBI:30089"/>
        <dbReference type="ChEBI" id="CHEBI:33853"/>
        <dbReference type="ChEBI" id="CHEBI:140310"/>
        <dbReference type="EC" id="3.1.1.2"/>
    </reaction>
</comment>
<comment type="caution">
    <text evidence="10">The sequence shown here is derived from an EMBL/GenBank/DDBJ whole genome shotgun (WGS) entry which is preliminary data.</text>
</comment>
<evidence type="ECO:0000256" key="3">
    <source>
        <dbReference type="ARBA" id="ARBA00023157"/>
    </source>
</evidence>
<feature type="binding site" evidence="6">
    <location>
        <position position="272"/>
    </location>
    <ligand>
        <name>Ca(2+)</name>
        <dbReference type="ChEBI" id="CHEBI:29108"/>
        <label>1</label>
        <note>catalytic</note>
    </ligand>
</feature>
<gene>
    <name evidence="10" type="primary">PON1</name>
    <name evidence="10" type="ORF">OS493_013899</name>
</gene>
<feature type="binding site" evidence="6">
    <location>
        <position position="168"/>
    </location>
    <ligand>
        <name>Ca(2+)</name>
        <dbReference type="ChEBI" id="CHEBI:29108"/>
        <label>1</label>
        <note>catalytic</note>
    </ligand>
</feature>
<evidence type="ECO:0000256" key="7">
    <source>
        <dbReference type="PIRSR" id="PIRSR602640-3"/>
    </source>
</evidence>
<sequence length="369" mass="41294">MGRLGEFVVFFLITLVVSHVLRTLILVGFFTHVVNHSPGPCKIIKVNGSEDLALLPDGLVFVSSGLRYKVGMWYDPELDTRESKLLTFDMNKPSQDPVELTLKNFNRTGFNPHGISVYRDSSSGTVSLFVVNHRPDAQAIEIFDFERDTHSLLHRRSVVDELIWSPNDLHAVGPDSFYVTNDNFFHFDNTLLCNLQRFILHFWFHANIVFFDGFKSIEAIGGVHPNGITMDKDEKFVFASSSLGLSVAIYRRRQDNTLEASQMIKVGSLVDNINVDPVTGNLWVAGISKALDLTAHSQNLSHPSASQILTVQLGKPSTSGTAFPDQKVREVYKNDGLELTGATSAIVYKDRLLIGSLFSNMLYCEVKFY</sequence>
<dbReference type="InterPro" id="IPR011042">
    <property type="entry name" value="6-blade_b-propeller_TolB-like"/>
</dbReference>
<evidence type="ECO:0000256" key="8">
    <source>
        <dbReference type="RuleBase" id="RU368025"/>
    </source>
</evidence>
<feature type="binding site" evidence="6">
    <location>
        <position position="50"/>
    </location>
    <ligand>
        <name>Ca(2+)</name>
        <dbReference type="ChEBI" id="CHEBI:29108"/>
        <label>1</label>
        <note>catalytic</note>
    </ligand>
</feature>
<keyword evidence="9" id="KW-0472">Membrane</keyword>
<accession>A0A9W9ZQ44</accession>
<evidence type="ECO:0000256" key="1">
    <source>
        <dbReference type="ARBA" id="ARBA00008595"/>
    </source>
</evidence>
<dbReference type="InterPro" id="IPR002640">
    <property type="entry name" value="Arylesterase"/>
</dbReference>
<feature type="binding site" evidence="6">
    <location>
        <position position="115"/>
    </location>
    <ligand>
        <name>Ca(2+)</name>
        <dbReference type="ChEBI" id="CHEBI:29108"/>
        <label>1</label>
        <note>catalytic</note>
    </ligand>
</feature>
<dbReference type="PRINTS" id="PR01785">
    <property type="entry name" value="PARAOXONASE"/>
</dbReference>
<dbReference type="PANTHER" id="PTHR11799">
    <property type="entry name" value="PARAOXONASE"/>
    <property type="match status" value="1"/>
</dbReference>
<feature type="binding site" evidence="6">
    <location>
        <position position="167"/>
    </location>
    <ligand>
        <name>Ca(2+)</name>
        <dbReference type="ChEBI" id="CHEBI:29108"/>
        <label>1</label>
        <note>catalytic</note>
    </ligand>
</feature>
<feature type="active site" description="Proton acceptor" evidence="5">
    <location>
        <position position="113"/>
    </location>
</feature>
<keyword evidence="3 7" id="KW-1015">Disulfide bond</keyword>
<protein>
    <recommendedName>
        <fullName evidence="8">Paraoxonase</fullName>
        <ecNumber evidence="8">3.1.1.2</ecNumber>
    </recommendedName>
</protein>
<evidence type="ECO:0000256" key="9">
    <source>
        <dbReference type="SAM" id="Phobius"/>
    </source>
</evidence>
<dbReference type="OrthoDB" id="423498at2759"/>
<keyword evidence="6 8" id="KW-0479">Metal-binding</keyword>
<keyword evidence="6 8" id="KW-0106">Calcium</keyword>
<feature type="binding site" evidence="6">
    <location>
        <position position="226"/>
    </location>
    <ligand>
        <name>Ca(2+)</name>
        <dbReference type="ChEBI" id="CHEBI:29108"/>
        <label>1</label>
        <note>catalytic</note>
    </ligand>
</feature>
<feature type="binding site" evidence="6">
    <location>
        <position position="51"/>
    </location>
    <ligand>
        <name>Ca(2+)</name>
        <dbReference type="ChEBI" id="CHEBI:29108"/>
        <label>1</label>
        <note>catalytic</note>
    </ligand>
</feature>
<name>A0A9W9ZQ44_9CNID</name>
<feature type="disulfide bond" description="In form B" evidence="7">
    <location>
        <begin position="41"/>
        <end position="364"/>
    </location>
</feature>
<dbReference type="PANTHER" id="PTHR11799:SF12">
    <property type="entry name" value="PARAOXONASE-RELATED"/>
    <property type="match status" value="1"/>
</dbReference>
<dbReference type="SUPFAM" id="SSF63829">
    <property type="entry name" value="Calcium-dependent phosphotriesterase"/>
    <property type="match status" value="1"/>
</dbReference>
<evidence type="ECO:0000256" key="6">
    <source>
        <dbReference type="PIRSR" id="PIRSR602640-2"/>
    </source>
</evidence>
<dbReference type="GO" id="GO:0046872">
    <property type="term" value="F:metal ion binding"/>
    <property type="evidence" value="ECO:0007669"/>
    <property type="project" value="UniProtKB-KW"/>
</dbReference>
<evidence type="ECO:0000256" key="5">
    <source>
        <dbReference type="PIRSR" id="PIRSR602640-1"/>
    </source>
</evidence>
<dbReference type="EC" id="3.1.1.2" evidence="8"/>
<comment type="similarity">
    <text evidence="1 8">Belongs to the paraoxonase family.</text>
</comment>
<evidence type="ECO:0000313" key="11">
    <source>
        <dbReference type="Proteomes" id="UP001163046"/>
    </source>
</evidence>
<keyword evidence="4 8" id="KW-0325">Glycoprotein</keyword>
<comment type="cofactor">
    <cofactor evidence="6 8">
        <name>Ca(2+)</name>
        <dbReference type="ChEBI" id="CHEBI:29108"/>
    </cofactor>
    <text evidence="6 8">Binds 2 calcium ions per subunit.</text>
</comment>
<dbReference type="AlphaFoldDB" id="A0A9W9ZQ44"/>
<reference evidence="10" key="1">
    <citation type="submission" date="2023-01" db="EMBL/GenBank/DDBJ databases">
        <title>Genome assembly of the deep-sea coral Lophelia pertusa.</title>
        <authorList>
            <person name="Herrera S."/>
            <person name="Cordes E."/>
        </authorList>
    </citation>
    <scope>NUCLEOTIDE SEQUENCE</scope>
    <source>
        <strain evidence="10">USNM1676648</strain>
        <tissue evidence="10">Polyp</tissue>
    </source>
</reference>
<dbReference type="GO" id="GO:0004064">
    <property type="term" value="F:arylesterase activity"/>
    <property type="evidence" value="ECO:0007669"/>
    <property type="project" value="UniProtKB-UniRule"/>
</dbReference>
<keyword evidence="9" id="KW-0812">Transmembrane</keyword>
<evidence type="ECO:0000313" key="10">
    <source>
        <dbReference type="EMBL" id="KAJ7385863.1"/>
    </source>
</evidence>
<keyword evidence="2 8" id="KW-0378">Hydrolase</keyword>
<feature type="binding site" evidence="6">
    <location>
        <position position="271"/>
    </location>
    <ligand>
        <name>Ca(2+)</name>
        <dbReference type="ChEBI" id="CHEBI:29108"/>
        <label>1</label>
        <note>catalytic</note>
    </ligand>
</feature>
<organism evidence="10 11">
    <name type="scientific">Desmophyllum pertusum</name>
    <dbReference type="NCBI Taxonomy" id="174260"/>
    <lineage>
        <taxon>Eukaryota</taxon>
        <taxon>Metazoa</taxon>
        <taxon>Cnidaria</taxon>
        <taxon>Anthozoa</taxon>
        <taxon>Hexacorallia</taxon>
        <taxon>Scleractinia</taxon>
        <taxon>Caryophylliina</taxon>
        <taxon>Caryophylliidae</taxon>
        <taxon>Desmophyllum</taxon>
    </lineage>
</organism>